<keyword evidence="2" id="KW-0479">Metal-binding</keyword>
<evidence type="ECO:0000256" key="2">
    <source>
        <dbReference type="ARBA" id="ARBA00023014"/>
    </source>
</evidence>
<dbReference type="PROSITE" id="PS51318">
    <property type="entry name" value="TAT"/>
    <property type="match status" value="1"/>
</dbReference>
<protein>
    <submittedName>
        <fullName evidence="4">Flavodoxin</fullName>
    </submittedName>
</protein>
<dbReference type="PROSITE" id="PS50902">
    <property type="entry name" value="FLAVODOXIN_LIKE"/>
    <property type="match status" value="1"/>
</dbReference>
<dbReference type="InterPro" id="IPR006311">
    <property type="entry name" value="TAT_signal"/>
</dbReference>
<accession>I2Q4E0</accession>
<dbReference type="EMBL" id="JH600068">
    <property type="protein sequence ID" value="EIG54646.1"/>
    <property type="molecule type" value="Genomic_DNA"/>
</dbReference>
<dbReference type="SUPFAM" id="SSF52218">
    <property type="entry name" value="Flavoproteins"/>
    <property type="match status" value="1"/>
</dbReference>
<keyword evidence="2" id="KW-0408">Iron</keyword>
<dbReference type="STRING" id="596152.DesU5LDRAFT_3006"/>
<dbReference type="PANTHER" id="PTHR39201">
    <property type="entry name" value="EXPORTED PROTEIN-RELATED"/>
    <property type="match status" value="1"/>
</dbReference>
<dbReference type="Pfam" id="PF12682">
    <property type="entry name" value="Flavodoxin_4"/>
    <property type="match status" value="1"/>
</dbReference>
<feature type="domain" description="Flavodoxin-like" evidence="3">
    <location>
        <begin position="56"/>
        <end position="209"/>
    </location>
</feature>
<dbReference type="PANTHER" id="PTHR39201:SF1">
    <property type="entry name" value="FLAVODOXIN-LIKE DOMAIN-CONTAINING PROTEIN"/>
    <property type="match status" value="1"/>
</dbReference>
<evidence type="ECO:0000313" key="4">
    <source>
        <dbReference type="EMBL" id="EIG54646.1"/>
    </source>
</evidence>
<dbReference type="GO" id="GO:0009055">
    <property type="term" value="F:electron transfer activity"/>
    <property type="evidence" value="ECO:0007669"/>
    <property type="project" value="InterPro"/>
</dbReference>
<organism evidence="4">
    <name type="scientific">Desulfovibrio sp. U5L</name>
    <dbReference type="NCBI Taxonomy" id="596152"/>
    <lineage>
        <taxon>Bacteria</taxon>
        <taxon>Pseudomonadati</taxon>
        <taxon>Thermodesulfobacteriota</taxon>
        <taxon>Desulfovibrionia</taxon>
        <taxon>Desulfovibrionales</taxon>
        <taxon>Desulfovibrionaceae</taxon>
        <taxon>Desulfovibrio</taxon>
    </lineage>
</organism>
<dbReference type="PROSITE" id="PS00201">
    <property type="entry name" value="FLAVODOXIN"/>
    <property type="match status" value="1"/>
</dbReference>
<reference evidence="4" key="1">
    <citation type="submission" date="2011-11" db="EMBL/GenBank/DDBJ databases">
        <title>Improved High-Quality Draft sequence of Desulfovibrio sp. U5L.</title>
        <authorList>
            <consortium name="US DOE Joint Genome Institute"/>
            <person name="Lucas S."/>
            <person name="Han J."/>
            <person name="Lapidus A."/>
            <person name="Cheng J.-F."/>
            <person name="Goodwin L."/>
            <person name="Pitluck S."/>
            <person name="Peters L."/>
            <person name="Ovchinnikova G."/>
            <person name="Held B."/>
            <person name="Detter J.C."/>
            <person name="Han C."/>
            <person name="Tapia R."/>
            <person name="Land M."/>
            <person name="Hauser L."/>
            <person name="Kyrpides N."/>
            <person name="Ivanova N."/>
            <person name="Pagani I."/>
            <person name="Gabster J."/>
            <person name="Walker C."/>
            <person name="Stolyar S."/>
            <person name="Stahl D."/>
            <person name="Arkin A."/>
            <person name="Dehal P."/>
            <person name="Hazen T."/>
            <person name="Woyke T."/>
        </authorList>
    </citation>
    <scope>NUCLEOTIDE SEQUENCE [LARGE SCALE GENOMIC DNA]</scope>
    <source>
        <strain evidence="4">U5L</strain>
    </source>
</reference>
<dbReference type="Gene3D" id="3.40.50.360">
    <property type="match status" value="1"/>
</dbReference>
<sequence>METTMSKPRKDNEGIDSSRRALLKLTVTGFLVGQVAPFIPRLAAAQAAAAKSGKKILIVYYSRTGNTREVANQIHQLIGGDIVAIETVNPYPSDYRETTRQAKQELESGYRPPIKTKIPDLASYDLVFVGSPNWWGTVSMPVMTFLSENDLSGKTLAPFMTHGGSALGRSRADIAKLCPGATILDGLAIPGTSAKTSQKDVVAWLQAMGMQA</sequence>
<gene>
    <name evidence="4" type="ORF">DesU5LDRAFT_3006</name>
</gene>
<dbReference type="AlphaFoldDB" id="I2Q4E0"/>
<comment type="cofactor">
    <cofactor evidence="1">
        <name>FMN</name>
        <dbReference type="ChEBI" id="CHEBI:58210"/>
    </cofactor>
</comment>
<keyword evidence="2" id="KW-0411">Iron-sulfur</keyword>
<dbReference type="GO" id="GO:0051536">
    <property type="term" value="F:iron-sulfur cluster binding"/>
    <property type="evidence" value="ECO:0007669"/>
    <property type="project" value="UniProtKB-KW"/>
</dbReference>
<dbReference type="InterPro" id="IPR008254">
    <property type="entry name" value="Flavodoxin/NO_synth"/>
</dbReference>
<dbReference type="InterPro" id="IPR029039">
    <property type="entry name" value="Flavoprotein-like_sf"/>
</dbReference>
<dbReference type="InterPro" id="IPR001226">
    <property type="entry name" value="Flavodoxin_CS"/>
</dbReference>
<dbReference type="HOGENOM" id="CLU_068890_4_0_7"/>
<proteinExistence type="predicted"/>
<evidence type="ECO:0000259" key="3">
    <source>
        <dbReference type="PROSITE" id="PS50902"/>
    </source>
</evidence>
<dbReference type="GO" id="GO:0010181">
    <property type="term" value="F:FMN binding"/>
    <property type="evidence" value="ECO:0007669"/>
    <property type="project" value="InterPro"/>
</dbReference>
<evidence type="ECO:0000256" key="1">
    <source>
        <dbReference type="ARBA" id="ARBA00001917"/>
    </source>
</evidence>
<name>I2Q4E0_9BACT</name>
<dbReference type="eggNOG" id="COG0716">
    <property type="taxonomic scope" value="Bacteria"/>
</dbReference>